<proteinExistence type="predicted"/>
<evidence type="ECO:0000256" key="1">
    <source>
        <dbReference type="SAM" id="Phobius"/>
    </source>
</evidence>
<dbReference type="EMBL" id="JAQQLI010000076">
    <property type="protein sequence ID" value="MDC7789506.1"/>
    <property type="molecule type" value="Genomic_DNA"/>
</dbReference>
<protein>
    <recommendedName>
        <fullName evidence="4">Glycosyltransferase RgtA/B/C/D-like domain-containing protein</fullName>
    </recommendedName>
</protein>
<feature type="transmembrane region" description="Helical" evidence="1">
    <location>
        <begin position="176"/>
        <end position="199"/>
    </location>
</feature>
<sequence length="513" mass="54937">MPQSSSFALFRASPAGSLAPVLLVPLIAGLWLHAGAVYAPCDDAYIYLVYVANLYEGHGLTYNGDPVQGFSSLLWPWLIAAAAPFTSGLPEAMEIASFAAGAFTLVATWWAGRTIGLSPVRALLPPAGLALTGDVAFYSGNGLETLLFAGLVVIAASVLFDAAGKTPSGRRWLLPVLALMILTRPEGALIAAVIVLHVARVERSWRRGLGLALALALALAPAYVATRLYYGSWLPATYHAKSGAGLANLGQGAAYSGLFAWFYLPIVVLAALAFVLRWRRLGGAALPVLTILLAWCAQVTIQGGDNMVGFRMYVAILPLVYLTIVHAFRDDLRIVAPVLICAFAALFWSYGQGTARASSWKLPIRQHIEAWRSAYPERKSTGLWLKASLPPGSTVALGAAGITPYFSGLPTIDMLGLNNRHIALHGKRNRSLGYAHQAGDGDYVMRMRPEAILLGRGLLPSPSVSDTGIWANPAFKADYTPCRAPSGTWIWIRNDTLDAMRRGGREPACRTSP</sequence>
<dbReference type="Proteomes" id="UP001165652">
    <property type="component" value="Unassembled WGS sequence"/>
</dbReference>
<feature type="transmembrane region" description="Helical" evidence="1">
    <location>
        <begin position="146"/>
        <end position="164"/>
    </location>
</feature>
<keyword evidence="3" id="KW-1185">Reference proteome</keyword>
<feature type="transmembrane region" description="Helical" evidence="1">
    <location>
        <begin position="12"/>
        <end position="32"/>
    </location>
</feature>
<feature type="transmembrane region" description="Helical" evidence="1">
    <location>
        <begin position="44"/>
        <end position="61"/>
    </location>
</feature>
<feature type="transmembrane region" description="Helical" evidence="1">
    <location>
        <begin position="211"/>
        <end position="231"/>
    </location>
</feature>
<reference evidence="2" key="2">
    <citation type="submission" date="2023-02" db="EMBL/GenBank/DDBJ databases">
        <authorList>
            <person name="Rayyan A."/>
            <person name="Meyer T."/>
            <person name="Kyndt J.A."/>
        </authorList>
    </citation>
    <scope>NUCLEOTIDE SEQUENCE</scope>
    <source>
        <strain evidence="2">DSM 9987</strain>
    </source>
</reference>
<feature type="transmembrane region" description="Helical" evidence="1">
    <location>
        <begin position="95"/>
        <end position="111"/>
    </location>
</feature>
<evidence type="ECO:0000313" key="2">
    <source>
        <dbReference type="EMBL" id="MDC7789506.1"/>
    </source>
</evidence>
<evidence type="ECO:0008006" key="4">
    <source>
        <dbReference type="Google" id="ProtNLM"/>
    </source>
</evidence>
<gene>
    <name evidence="2" type="ORF">PQJ73_27820</name>
</gene>
<feature type="transmembrane region" description="Helical" evidence="1">
    <location>
        <begin position="334"/>
        <end position="351"/>
    </location>
</feature>
<organism evidence="2 3">
    <name type="scientific">Rhodoplanes tepidamans</name>
    <name type="common">Rhodoplanes cryptolactis</name>
    <dbReference type="NCBI Taxonomy" id="200616"/>
    <lineage>
        <taxon>Bacteria</taxon>
        <taxon>Pseudomonadati</taxon>
        <taxon>Pseudomonadota</taxon>
        <taxon>Alphaproteobacteria</taxon>
        <taxon>Hyphomicrobiales</taxon>
        <taxon>Nitrobacteraceae</taxon>
        <taxon>Rhodoplanes</taxon>
    </lineage>
</organism>
<accession>A0ABT5JIS9</accession>
<name>A0ABT5JIS9_RHOTP</name>
<comment type="caution">
    <text evidence="2">The sequence shown here is derived from an EMBL/GenBank/DDBJ whole genome shotgun (WGS) entry which is preliminary data.</text>
</comment>
<feature type="transmembrane region" description="Helical" evidence="1">
    <location>
        <begin position="308"/>
        <end position="328"/>
    </location>
</feature>
<keyword evidence="1" id="KW-0812">Transmembrane</keyword>
<keyword evidence="1" id="KW-0472">Membrane</keyword>
<reference evidence="2" key="1">
    <citation type="journal article" date="2023" name="Microbiol Resour">
        <title>Genome Sequences of Rhodoplanes serenus and Two Thermotolerant Strains, Rhodoplanes tepidamans and 'Rhodoplanes cryptolactis,' Further Refine the Genus.</title>
        <authorList>
            <person name="Rayyan A.A."/>
            <person name="Kyndt J.A."/>
        </authorList>
    </citation>
    <scope>NUCLEOTIDE SEQUENCE</scope>
    <source>
        <strain evidence="2">DSM 9987</strain>
    </source>
</reference>
<feature type="transmembrane region" description="Helical" evidence="1">
    <location>
        <begin position="281"/>
        <end position="301"/>
    </location>
</feature>
<dbReference type="RefSeq" id="WP_272780330.1">
    <property type="nucleotide sequence ID" value="NZ_JAQQLI010000076.1"/>
</dbReference>
<keyword evidence="1" id="KW-1133">Transmembrane helix</keyword>
<evidence type="ECO:0000313" key="3">
    <source>
        <dbReference type="Proteomes" id="UP001165652"/>
    </source>
</evidence>
<feature type="transmembrane region" description="Helical" evidence="1">
    <location>
        <begin position="252"/>
        <end position="275"/>
    </location>
</feature>